<evidence type="ECO:0000256" key="1">
    <source>
        <dbReference type="ARBA" id="ARBA00011073"/>
    </source>
</evidence>
<feature type="compositionally biased region" description="Basic residues" evidence="6">
    <location>
        <begin position="1"/>
        <end position="12"/>
    </location>
</feature>
<feature type="domain" description="Peptidase S8/S53" evidence="7">
    <location>
        <begin position="496"/>
        <end position="793"/>
    </location>
</feature>
<evidence type="ECO:0000313" key="8">
    <source>
        <dbReference type="EMBL" id="WOO31139.1"/>
    </source>
</evidence>
<dbReference type="PROSITE" id="PS00138">
    <property type="entry name" value="SUBTILASE_SER"/>
    <property type="match status" value="1"/>
</dbReference>
<dbReference type="Proteomes" id="UP001303211">
    <property type="component" value="Chromosome"/>
</dbReference>
<comment type="similarity">
    <text evidence="1 5">Belongs to the peptidase S8 family.</text>
</comment>
<organism evidence="8 9">
    <name type="scientific">Diaphorobacter limosus</name>
    <dbReference type="NCBI Taxonomy" id="3036128"/>
    <lineage>
        <taxon>Bacteria</taxon>
        <taxon>Pseudomonadati</taxon>
        <taxon>Pseudomonadota</taxon>
        <taxon>Betaproteobacteria</taxon>
        <taxon>Burkholderiales</taxon>
        <taxon>Comamonadaceae</taxon>
        <taxon>Diaphorobacter</taxon>
    </lineage>
</organism>
<dbReference type="PRINTS" id="PR00723">
    <property type="entry name" value="SUBTILISIN"/>
</dbReference>
<keyword evidence="4 5" id="KW-0720">Serine protease</keyword>
<dbReference type="Gene3D" id="3.40.50.200">
    <property type="entry name" value="Peptidase S8/S53 domain"/>
    <property type="match status" value="1"/>
</dbReference>
<feature type="active site" description="Charge relay system" evidence="5">
    <location>
        <position position="499"/>
    </location>
</feature>
<protein>
    <submittedName>
        <fullName evidence="8">S8 family serine peptidase</fullName>
    </submittedName>
</protein>
<dbReference type="SUPFAM" id="SSF53474">
    <property type="entry name" value="alpha/beta-Hydrolases"/>
    <property type="match status" value="1"/>
</dbReference>
<dbReference type="PROSITE" id="PS51892">
    <property type="entry name" value="SUBTILASE"/>
    <property type="match status" value="1"/>
</dbReference>
<evidence type="ECO:0000256" key="6">
    <source>
        <dbReference type="SAM" id="MobiDB-lite"/>
    </source>
</evidence>
<dbReference type="PANTHER" id="PTHR43806:SF11">
    <property type="entry name" value="CEREVISIN-RELATED"/>
    <property type="match status" value="1"/>
</dbReference>
<evidence type="ECO:0000259" key="7">
    <source>
        <dbReference type="Pfam" id="PF00082"/>
    </source>
</evidence>
<dbReference type="InterPro" id="IPR029058">
    <property type="entry name" value="AB_hydrolase_fold"/>
</dbReference>
<dbReference type="Gene3D" id="3.40.50.1820">
    <property type="entry name" value="alpha/beta hydrolase"/>
    <property type="match status" value="1"/>
</dbReference>
<dbReference type="InterPro" id="IPR000209">
    <property type="entry name" value="Peptidase_S8/S53_dom"/>
</dbReference>
<accession>A0ABZ0IYR4</accession>
<dbReference type="PANTHER" id="PTHR43806">
    <property type="entry name" value="PEPTIDASE S8"/>
    <property type="match status" value="1"/>
</dbReference>
<proteinExistence type="inferred from homology"/>
<sequence length="814" mass="87605">MATAKPRSRTGKSPKANPKGGGGKSPGTNASNPFSELDRAASGQVQAFPSILSKEGSTPEIGTLVYVHGIGNKPVASVLKCQWDTALFGAAMGDRTRMAYWVDRNRYPRPVEGSCADGDRLLDAADAVGVQALSDIGLEQELELDAAARKLMAALEARLRGGEQQAGGVDAKLLPLPPGMRLWVTRRITRLFLKDVRDFLFDAHKRALMEQALRERLDAGGGPFIVIGHSQGSMIAYQVLRQLQKADCDVRLFVTIGSPLGLQEVKDALGKMGPGKSLAVPECVDRWLNVAERLDPVALDAHLANDYQANSRGVEVEDEPKDKPGLMINPDWKSNPHSGTGYLSIDIVRQSVRETAGPSFSNPVGRNILMKDLVADIEDGQREQRHPTLIQLVSDSSDATPLGDVRSRLEGLIKEVLQFNGAKAEDGRIQLMQRYISADLTRSEIEQLRSHCGTLKIDRVWRNAVKRALLNQSTHTLQVRPANLGYGACGRDIGWAVLDTGISAAHPHFKEHANVVAQWDCTLTGSPRPLKPGDALFGTLDGNGHGTHVAATIAGGMTLPNDDGDASAVAMLGMAPEARLYGFKVLKDSGSGEDAFIIKALDQIAELNERAGKLVIHGINLSLGGSFDPSVFGCGHTPMCQELRRLWRQGVLVCLAAGNEGYALLDSANGAIAANMDLSIGDPANLEEAIAVGSVHKTNPHTYGVSYFSSRGPTADGRMKPDLVAPGENILSARHQWPKAKPTVRNAYVQMSGTSMATPHVSGLLAAFLSARREFIGYPERVKALLLAHCTDLGRDPYIQGKGMPNLVRMIMNT</sequence>
<feature type="active site" description="Charge relay system" evidence="5">
    <location>
        <position position="755"/>
    </location>
</feature>
<evidence type="ECO:0000313" key="9">
    <source>
        <dbReference type="Proteomes" id="UP001303211"/>
    </source>
</evidence>
<dbReference type="SUPFAM" id="SSF52743">
    <property type="entry name" value="Subtilisin-like"/>
    <property type="match status" value="1"/>
</dbReference>
<dbReference type="InterPro" id="IPR023828">
    <property type="entry name" value="Peptidase_S8_Ser-AS"/>
</dbReference>
<dbReference type="InterPro" id="IPR050131">
    <property type="entry name" value="Peptidase_S8_subtilisin-like"/>
</dbReference>
<dbReference type="EMBL" id="CP136921">
    <property type="protein sequence ID" value="WOO31139.1"/>
    <property type="molecule type" value="Genomic_DNA"/>
</dbReference>
<evidence type="ECO:0000256" key="2">
    <source>
        <dbReference type="ARBA" id="ARBA00022670"/>
    </source>
</evidence>
<keyword evidence="3 5" id="KW-0378">Hydrolase</keyword>
<dbReference type="CDD" id="cd07487">
    <property type="entry name" value="Peptidases_S8_1"/>
    <property type="match status" value="1"/>
</dbReference>
<feature type="region of interest" description="Disordered" evidence="6">
    <location>
        <begin position="311"/>
        <end position="333"/>
    </location>
</feature>
<dbReference type="Pfam" id="PF00082">
    <property type="entry name" value="Peptidase_S8"/>
    <property type="match status" value="1"/>
</dbReference>
<gene>
    <name evidence="8" type="ORF">P4826_12000</name>
</gene>
<feature type="active site" description="Charge relay system" evidence="5">
    <location>
        <position position="545"/>
    </location>
</feature>
<dbReference type="InterPro" id="IPR036852">
    <property type="entry name" value="Peptidase_S8/S53_dom_sf"/>
</dbReference>
<evidence type="ECO:0000256" key="3">
    <source>
        <dbReference type="ARBA" id="ARBA00022801"/>
    </source>
</evidence>
<keyword evidence="2 5" id="KW-0645">Protease</keyword>
<reference evidence="8 9" key="1">
    <citation type="submission" date="2023-03" db="EMBL/GenBank/DDBJ databases">
        <title>Diaphorobacter basophil sp. nov., isolated from a sewage-treatment plant.</title>
        <authorList>
            <person name="Yang K."/>
        </authorList>
    </citation>
    <scope>NUCLEOTIDE SEQUENCE [LARGE SCALE GENOMIC DNA]</scope>
    <source>
        <strain evidence="8 9">Y-1</strain>
    </source>
</reference>
<evidence type="ECO:0000256" key="4">
    <source>
        <dbReference type="ARBA" id="ARBA00022825"/>
    </source>
</evidence>
<dbReference type="RefSeq" id="WP_317700625.1">
    <property type="nucleotide sequence ID" value="NZ_CP136921.1"/>
</dbReference>
<evidence type="ECO:0000256" key="5">
    <source>
        <dbReference type="PROSITE-ProRule" id="PRU01240"/>
    </source>
</evidence>
<keyword evidence="9" id="KW-1185">Reference proteome</keyword>
<feature type="region of interest" description="Disordered" evidence="6">
    <location>
        <begin position="1"/>
        <end position="36"/>
    </location>
</feature>
<dbReference type="InterPro" id="IPR015500">
    <property type="entry name" value="Peptidase_S8_subtilisin-rel"/>
</dbReference>
<name>A0ABZ0IYR4_9BURK</name>